<organism evidence="4 5">
    <name type="scientific">Inmirania thermothiophila</name>
    <dbReference type="NCBI Taxonomy" id="1750597"/>
    <lineage>
        <taxon>Bacteria</taxon>
        <taxon>Pseudomonadati</taxon>
        <taxon>Pseudomonadota</taxon>
        <taxon>Gammaproteobacteria</taxon>
        <taxon>Chromatiales</taxon>
        <taxon>Ectothiorhodospiraceae</taxon>
        <taxon>Inmirania</taxon>
    </lineage>
</organism>
<dbReference type="RefSeq" id="WP_211331877.1">
    <property type="nucleotide sequence ID" value="NZ_RJVI01000001.1"/>
</dbReference>
<dbReference type="AlphaFoldDB" id="A0A3N1Y8G1"/>
<comment type="similarity">
    <text evidence="1">Belongs to the transglycosylase Slt family.</text>
</comment>
<dbReference type="InterPro" id="IPR008258">
    <property type="entry name" value="Transglycosylase_SLT_dom_1"/>
</dbReference>
<keyword evidence="2" id="KW-0732">Signal</keyword>
<sequence>MRRALPALLLASALAAYAAPPVDPALRAALRAAIEAADSFGDRFEAEVWLLDMATRLAPFLPDPDERLRLLRLVHREATRAGLPPELVLAVIEVESGFDRFAISESGAQGLMQVMPFWLEEIGHPEDNLFDPRTNLRLGCTILRYYLDREDGDLVRALARYNGSLGSPRYPGRVLDALNRRWFR</sequence>
<reference evidence="4 5" key="1">
    <citation type="submission" date="2018-11" db="EMBL/GenBank/DDBJ databases">
        <title>Genomic Encyclopedia of Type Strains, Phase IV (KMG-IV): sequencing the most valuable type-strain genomes for metagenomic binning, comparative biology and taxonomic classification.</title>
        <authorList>
            <person name="Goeker M."/>
        </authorList>
    </citation>
    <scope>NUCLEOTIDE SEQUENCE [LARGE SCALE GENOMIC DNA]</scope>
    <source>
        <strain evidence="4 5">DSM 100275</strain>
    </source>
</reference>
<dbReference type="PANTHER" id="PTHR37423:SF2">
    <property type="entry name" value="MEMBRANE-BOUND LYTIC MUREIN TRANSGLYCOSYLASE C"/>
    <property type="match status" value="1"/>
</dbReference>
<dbReference type="PANTHER" id="PTHR37423">
    <property type="entry name" value="SOLUBLE LYTIC MUREIN TRANSGLYCOSYLASE-RELATED"/>
    <property type="match status" value="1"/>
</dbReference>
<evidence type="ECO:0000259" key="3">
    <source>
        <dbReference type="Pfam" id="PF01464"/>
    </source>
</evidence>
<evidence type="ECO:0000313" key="4">
    <source>
        <dbReference type="EMBL" id="ROR35083.1"/>
    </source>
</evidence>
<protein>
    <submittedName>
        <fullName evidence="4">Transglycosylase-like protein with SLT domain</fullName>
    </submittedName>
</protein>
<feature type="signal peptide" evidence="2">
    <location>
        <begin position="1"/>
        <end position="18"/>
    </location>
</feature>
<keyword evidence="5" id="KW-1185">Reference proteome</keyword>
<feature type="chain" id="PRO_5018065537" evidence="2">
    <location>
        <begin position="19"/>
        <end position="184"/>
    </location>
</feature>
<comment type="caution">
    <text evidence="4">The sequence shown here is derived from an EMBL/GenBank/DDBJ whole genome shotgun (WGS) entry which is preliminary data.</text>
</comment>
<evidence type="ECO:0000313" key="5">
    <source>
        <dbReference type="Proteomes" id="UP000276634"/>
    </source>
</evidence>
<evidence type="ECO:0000256" key="1">
    <source>
        <dbReference type="ARBA" id="ARBA00007734"/>
    </source>
</evidence>
<dbReference type="EMBL" id="RJVI01000001">
    <property type="protein sequence ID" value="ROR35083.1"/>
    <property type="molecule type" value="Genomic_DNA"/>
</dbReference>
<dbReference type="Gene3D" id="1.10.530.10">
    <property type="match status" value="1"/>
</dbReference>
<accession>A0A3N1Y8G1</accession>
<proteinExistence type="inferred from homology"/>
<gene>
    <name evidence="4" type="ORF">EDC57_1000</name>
</gene>
<dbReference type="InterPro" id="IPR023346">
    <property type="entry name" value="Lysozyme-like_dom_sf"/>
</dbReference>
<dbReference type="SUPFAM" id="SSF53955">
    <property type="entry name" value="Lysozyme-like"/>
    <property type="match status" value="1"/>
</dbReference>
<dbReference type="Proteomes" id="UP000276634">
    <property type="component" value="Unassembled WGS sequence"/>
</dbReference>
<evidence type="ECO:0000256" key="2">
    <source>
        <dbReference type="SAM" id="SignalP"/>
    </source>
</evidence>
<name>A0A3N1Y8G1_9GAMM</name>
<dbReference type="Pfam" id="PF01464">
    <property type="entry name" value="SLT"/>
    <property type="match status" value="1"/>
</dbReference>
<dbReference type="CDD" id="cd16896">
    <property type="entry name" value="LT_Slt70-like"/>
    <property type="match status" value="1"/>
</dbReference>
<feature type="domain" description="Transglycosylase SLT" evidence="3">
    <location>
        <begin position="74"/>
        <end position="166"/>
    </location>
</feature>